<feature type="domain" description="Heterokaryon incompatibility" evidence="1">
    <location>
        <begin position="120"/>
        <end position="245"/>
    </location>
</feature>
<dbReference type="InterPro" id="IPR052895">
    <property type="entry name" value="HetReg/Transcr_Mod"/>
</dbReference>
<evidence type="ECO:0000313" key="2">
    <source>
        <dbReference type="EMBL" id="KAK4450944.1"/>
    </source>
</evidence>
<evidence type="ECO:0000259" key="1">
    <source>
        <dbReference type="Pfam" id="PF06985"/>
    </source>
</evidence>
<name>A0AAV9GSF8_9PEZI</name>
<dbReference type="AlphaFoldDB" id="A0AAV9GSF8"/>
<dbReference type="Proteomes" id="UP001321760">
    <property type="component" value="Unassembled WGS sequence"/>
</dbReference>
<dbReference type="InterPro" id="IPR010730">
    <property type="entry name" value="HET"/>
</dbReference>
<reference evidence="2" key="2">
    <citation type="submission" date="2023-05" db="EMBL/GenBank/DDBJ databases">
        <authorList>
            <consortium name="Lawrence Berkeley National Laboratory"/>
            <person name="Steindorff A."/>
            <person name="Hensen N."/>
            <person name="Bonometti L."/>
            <person name="Westerberg I."/>
            <person name="Brannstrom I.O."/>
            <person name="Guillou S."/>
            <person name="Cros-Aarteil S."/>
            <person name="Calhoun S."/>
            <person name="Haridas S."/>
            <person name="Kuo A."/>
            <person name="Mondo S."/>
            <person name="Pangilinan J."/>
            <person name="Riley R."/>
            <person name="Labutti K."/>
            <person name="Andreopoulos B."/>
            <person name="Lipzen A."/>
            <person name="Chen C."/>
            <person name="Yanf M."/>
            <person name="Daum C."/>
            <person name="Ng V."/>
            <person name="Clum A."/>
            <person name="Ohm R."/>
            <person name="Martin F."/>
            <person name="Silar P."/>
            <person name="Natvig D."/>
            <person name="Lalanne C."/>
            <person name="Gautier V."/>
            <person name="Ament-Velasquez S.L."/>
            <person name="Kruys A."/>
            <person name="Hutchinson M.I."/>
            <person name="Powell A.J."/>
            <person name="Barry K."/>
            <person name="Miller A.N."/>
            <person name="Grigoriev I.V."/>
            <person name="Debuchy R."/>
            <person name="Gladieux P."/>
            <person name="Thoren M.H."/>
            <person name="Johannesson H."/>
        </authorList>
    </citation>
    <scope>NUCLEOTIDE SEQUENCE</scope>
    <source>
        <strain evidence="2">PSN243</strain>
    </source>
</reference>
<protein>
    <submittedName>
        <fullName evidence="2">Heterokaryon incompatibility protein-domain-containing protein</fullName>
    </submittedName>
</protein>
<dbReference type="PANTHER" id="PTHR24148:SF64">
    <property type="entry name" value="HETEROKARYON INCOMPATIBILITY DOMAIN-CONTAINING PROTEIN"/>
    <property type="match status" value="1"/>
</dbReference>
<organism evidence="2 3">
    <name type="scientific">Podospora aff. communis PSN243</name>
    <dbReference type="NCBI Taxonomy" id="3040156"/>
    <lineage>
        <taxon>Eukaryota</taxon>
        <taxon>Fungi</taxon>
        <taxon>Dikarya</taxon>
        <taxon>Ascomycota</taxon>
        <taxon>Pezizomycotina</taxon>
        <taxon>Sordariomycetes</taxon>
        <taxon>Sordariomycetidae</taxon>
        <taxon>Sordariales</taxon>
        <taxon>Podosporaceae</taxon>
        <taxon>Podospora</taxon>
    </lineage>
</organism>
<proteinExistence type="predicted"/>
<keyword evidence="3" id="KW-1185">Reference proteome</keyword>
<gene>
    <name evidence="2" type="ORF">QBC34DRAFT_401886</name>
</gene>
<sequence length="721" mass="80694">MDRYHYQALSDSDSIRLLYVGKDDSKPHAIFLSLKEVHLTDEPEFAAVSYTWQLPEYLPGQLHVGHEPGPGQDYVVECDGKAITISENLFRFLLSAVQTLGQHNVFQQDSPPPKSTGFAKMLSKRPLWIDAFCINQTDLKERQHQVLLMDKIYSRAQSVVVWLGDKDPGHDLIWVHDTFIPMLARISRQNPAAVAQFVADPLCKSARLAELLGPDVCSRWAFSWMSFSNFLDRRRWFHRGWVVQEVALARADNVLLLSGKKELRWTRLTAFSHFLQKTGWASSLRTAYNANIGLDNLARIPKGKAPGPLGAKIRAIDEAHRMITARETEPASNMTEWYYCASDLISKLRSSRFEDPRDHIYGCLGMLSRTLPEGCSNPIVPDYGKTVREVFTSVAVMMLTNLPGLSELTKVEDPRYRSQESLPSWVPDYSVPHRGNIGLAGTALPPTISTGHDDLPTPDCASVVVGAGLMLRGAKLASIDGTSLTDPWSWSDLSSFHDALFTLLMEAESLHDDFIVQDVWTTLARGNIDTYRSNPEKPVKHGGLNVPLPLKKVTESPEWETPPYKYWQHLDRPPRHAIIDHVTDKLARVHRLSKSTELMEAAKTVLALFKQINVEKPYLGEEPLDTGIWDVLSSSALYVVGGQTLGIGPVSASSKTRDEVWMLEGSDSLFVLRKAEGSLWGKEKHGEAYHLIGETYVCGVDVEGQMRKVGEQSGWMSIVLV</sequence>
<accession>A0AAV9GSF8</accession>
<comment type="caution">
    <text evidence="2">The sequence shown here is derived from an EMBL/GenBank/DDBJ whole genome shotgun (WGS) entry which is preliminary data.</text>
</comment>
<reference evidence="2" key="1">
    <citation type="journal article" date="2023" name="Mol. Phylogenet. Evol.">
        <title>Genome-scale phylogeny and comparative genomics of the fungal order Sordariales.</title>
        <authorList>
            <person name="Hensen N."/>
            <person name="Bonometti L."/>
            <person name="Westerberg I."/>
            <person name="Brannstrom I.O."/>
            <person name="Guillou S."/>
            <person name="Cros-Aarteil S."/>
            <person name="Calhoun S."/>
            <person name="Haridas S."/>
            <person name="Kuo A."/>
            <person name="Mondo S."/>
            <person name="Pangilinan J."/>
            <person name="Riley R."/>
            <person name="LaButti K."/>
            <person name="Andreopoulos B."/>
            <person name="Lipzen A."/>
            <person name="Chen C."/>
            <person name="Yan M."/>
            <person name="Daum C."/>
            <person name="Ng V."/>
            <person name="Clum A."/>
            <person name="Steindorff A."/>
            <person name="Ohm R.A."/>
            <person name="Martin F."/>
            <person name="Silar P."/>
            <person name="Natvig D.O."/>
            <person name="Lalanne C."/>
            <person name="Gautier V."/>
            <person name="Ament-Velasquez S.L."/>
            <person name="Kruys A."/>
            <person name="Hutchinson M.I."/>
            <person name="Powell A.J."/>
            <person name="Barry K."/>
            <person name="Miller A.N."/>
            <person name="Grigoriev I.V."/>
            <person name="Debuchy R."/>
            <person name="Gladieux P."/>
            <person name="Hiltunen Thoren M."/>
            <person name="Johannesson H."/>
        </authorList>
    </citation>
    <scope>NUCLEOTIDE SEQUENCE</scope>
    <source>
        <strain evidence="2">PSN243</strain>
    </source>
</reference>
<dbReference type="Pfam" id="PF06985">
    <property type="entry name" value="HET"/>
    <property type="match status" value="1"/>
</dbReference>
<evidence type="ECO:0000313" key="3">
    <source>
        <dbReference type="Proteomes" id="UP001321760"/>
    </source>
</evidence>
<dbReference type="PANTHER" id="PTHR24148">
    <property type="entry name" value="ANKYRIN REPEAT DOMAIN-CONTAINING PROTEIN 39 HOMOLOG-RELATED"/>
    <property type="match status" value="1"/>
</dbReference>
<dbReference type="EMBL" id="MU865930">
    <property type="protein sequence ID" value="KAK4450944.1"/>
    <property type="molecule type" value="Genomic_DNA"/>
</dbReference>